<dbReference type="PANTHER" id="PTHR13530:SF3">
    <property type="entry name" value="TBC1 DOMAIN FAMILY MEMBER 7"/>
    <property type="match status" value="1"/>
</dbReference>
<dbReference type="GO" id="GO:0032007">
    <property type="term" value="P:negative regulation of TOR signaling"/>
    <property type="evidence" value="ECO:0007669"/>
    <property type="project" value="TreeGrafter"/>
</dbReference>
<comment type="subcellular location">
    <subcellularLocation>
        <location evidence="1">Cytoplasm</location>
        <location evidence="1">Cytosol</location>
    </subcellularLocation>
    <subcellularLocation>
        <location evidence="2">Cytoplasmic vesicle</location>
    </subcellularLocation>
    <subcellularLocation>
        <location evidence="3">Lysosome membrane</location>
    </subcellularLocation>
</comment>
<evidence type="ECO:0000256" key="10">
    <source>
        <dbReference type="ARBA" id="ARBA00046045"/>
    </source>
</evidence>
<dbReference type="OrthoDB" id="18718at2759"/>
<evidence type="ECO:0000256" key="3">
    <source>
        <dbReference type="ARBA" id="ARBA00004656"/>
    </source>
</evidence>
<keyword evidence="8" id="KW-0458">Lysosome</keyword>
<keyword evidence="13" id="KW-1185">Reference proteome</keyword>
<dbReference type="GO" id="GO:0005765">
    <property type="term" value="C:lysosomal membrane"/>
    <property type="evidence" value="ECO:0007669"/>
    <property type="project" value="UniProtKB-SubCell"/>
</dbReference>
<gene>
    <name evidence="12" type="ORF">pdam_00003181</name>
</gene>
<organism evidence="12 13">
    <name type="scientific">Pocillopora damicornis</name>
    <name type="common">Cauliflower coral</name>
    <name type="synonym">Millepora damicornis</name>
    <dbReference type="NCBI Taxonomy" id="46731"/>
    <lineage>
        <taxon>Eukaryota</taxon>
        <taxon>Metazoa</taxon>
        <taxon>Cnidaria</taxon>
        <taxon>Anthozoa</taxon>
        <taxon>Hexacorallia</taxon>
        <taxon>Scleractinia</taxon>
        <taxon>Astrocoeniina</taxon>
        <taxon>Pocilloporidae</taxon>
        <taxon>Pocillopora</taxon>
    </lineage>
</organism>
<dbReference type="Pfam" id="PF00566">
    <property type="entry name" value="RabGAP-TBC"/>
    <property type="match status" value="1"/>
</dbReference>
<dbReference type="InterPro" id="IPR039842">
    <property type="entry name" value="TBC1D7"/>
</dbReference>
<dbReference type="PANTHER" id="PTHR13530">
    <property type="entry name" value="TBC1 DOMAIN FAMILY MEMBER 7"/>
    <property type="match status" value="1"/>
</dbReference>
<accession>A0A3M6UBJ4</accession>
<keyword evidence="5" id="KW-0343">GTPase activation</keyword>
<name>A0A3M6UBJ4_POCDA</name>
<keyword evidence="7" id="KW-0472">Membrane</keyword>
<dbReference type="GO" id="GO:0031410">
    <property type="term" value="C:cytoplasmic vesicle"/>
    <property type="evidence" value="ECO:0007669"/>
    <property type="project" value="UniProtKB-SubCell"/>
</dbReference>
<dbReference type="AlphaFoldDB" id="A0A3M6UBJ4"/>
<evidence type="ECO:0000256" key="5">
    <source>
        <dbReference type="ARBA" id="ARBA00022468"/>
    </source>
</evidence>
<evidence type="ECO:0000256" key="4">
    <source>
        <dbReference type="ARBA" id="ARBA00015455"/>
    </source>
</evidence>
<evidence type="ECO:0000313" key="13">
    <source>
        <dbReference type="Proteomes" id="UP000275408"/>
    </source>
</evidence>
<evidence type="ECO:0000256" key="6">
    <source>
        <dbReference type="ARBA" id="ARBA00022490"/>
    </source>
</evidence>
<dbReference type="InterPro" id="IPR035969">
    <property type="entry name" value="Rab-GAP_TBC_sf"/>
</dbReference>
<keyword evidence="6" id="KW-0963">Cytoplasm</keyword>
<protein>
    <recommendedName>
        <fullName evidence="4">TBC1 domain family member 7</fullName>
    </recommendedName>
</protein>
<evidence type="ECO:0000313" key="12">
    <source>
        <dbReference type="EMBL" id="RMX50838.1"/>
    </source>
</evidence>
<dbReference type="EMBL" id="RCHS01001895">
    <property type="protein sequence ID" value="RMX50838.1"/>
    <property type="molecule type" value="Genomic_DNA"/>
</dbReference>
<dbReference type="FunFam" id="1.10.472.80:FF:000028">
    <property type="entry name" value="TBC1 domain family member 7"/>
    <property type="match status" value="1"/>
</dbReference>
<comment type="function">
    <text evidence="10">Non-catalytic component of the TSC-TBC complex, a multiprotein complex that acts as a negative regulator of the canonical mTORC1 complex, an evolutionarily conserved central nutrient sensor that stimulates anabolic reactions and macromolecule biosynthesis to promote cellular biomass generation and growth. The TSC-TBC complex acts as a GTPase-activating protein (GAP) for the small GTPase RHEB, a direct activator of the protein kinase activity of mTORC1. In absence of nutrients, the TSC-TBC complex inhibits mTORC1, thereby preventing phosphorylation of ribosomal protein S6 kinase (RPS6KB1 and RPS6KB2) and EIF4EBP1 (4E-BP1) by the mTORC1 signaling. The TSC-TBC complex is inactivated in response to nutrients, relieving inhibition of mTORC1.</text>
</comment>
<dbReference type="PROSITE" id="PS50086">
    <property type="entry name" value="TBC_RABGAP"/>
    <property type="match status" value="1"/>
</dbReference>
<dbReference type="SUPFAM" id="SSF47923">
    <property type="entry name" value="Ypt/Rab-GAP domain of gyp1p"/>
    <property type="match status" value="2"/>
</dbReference>
<feature type="domain" description="Rab-GAP TBC" evidence="11">
    <location>
        <begin position="50"/>
        <end position="231"/>
    </location>
</feature>
<evidence type="ECO:0000256" key="2">
    <source>
        <dbReference type="ARBA" id="ARBA00004541"/>
    </source>
</evidence>
<proteinExistence type="predicted"/>
<dbReference type="GO" id="GO:0005096">
    <property type="term" value="F:GTPase activator activity"/>
    <property type="evidence" value="ECO:0007669"/>
    <property type="project" value="UniProtKB-KW"/>
</dbReference>
<evidence type="ECO:0000256" key="7">
    <source>
        <dbReference type="ARBA" id="ARBA00023136"/>
    </source>
</evidence>
<dbReference type="Gene3D" id="1.10.8.680">
    <property type="entry name" value="Ypt/Rab-GAP domain of gyp1p, domain 2"/>
    <property type="match status" value="1"/>
</dbReference>
<dbReference type="Proteomes" id="UP000275408">
    <property type="component" value="Unassembled WGS sequence"/>
</dbReference>
<evidence type="ECO:0000259" key="11">
    <source>
        <dbReference type="PROSITE" id="PS50086"/>
    </source>
</evidence>
<dbReference type="InterPro" id="IPR043039">
    <property type="entry name" value="TBC1D7_dom2"/>
</dbReference>
<dbReference type="STRING" id="46731.A0A3M6UBJ4"/>
<dbReference type="InterPro" id="IPR000195">
    <property type="entry name" value="Rab-GAP-TBC_dom"/>
</dbReference>
<comment type="caution">
    <text evidence="12">The sequence shown here is derived from an EMBL/GenBank/DDBJ whole genome shotgun (WGS) entry which is preliminary data.</text>
</comment>
<sequence length="298" mass="35037">MVDKNGRNFRTFYYDTLGLKNVEQRKALEILLKDDPIDLQRISTFSTRFTLPAVYRTHVWKVILGIIPPYHDAQQFVMQQRCKHFHDLQHALRVIRKISDGDELPYQMSMVFLLDEGAFRFVKVPKDLERKAEVMRSVVQVFSEMFEDEVDLYWLSAKFMKCLDQSGLQLEKLANLIQYYLQAEDVHLHKHLLNIDAFNVLPHKRWFESGFAEDIPDSCMERIWDKVVSGSSKILVFVAVSLLVFFRRQLLMEKSIQGVERFFCKPVPKDNFEMIVNEAMELWDKHGATVISEAPTMH</sequence>
<dbReference type="GO" id="GO:0005829">
    <property type="term" value="C:cytosol"/>
    <property type="evidence" value="ECO:0007669"/>
    <property type="project" value="UniProtKB-SubCell"/>
</dbReference>
<keyword evidence="9" id="KW-0968">Cytoplasmic vesicle</keyword>
<dbReference type="Gene3D" id="1.10.472.80">
    <property type="entry name" value="Ypt/Rab-GAP domain of gyp1p, domain 3"/>
    <property type="match status" value="1"/>
</dbReference>
<dbReference type="OMA" id="VMHTMWL"/>
<evidence type="ECO:0000256" key="9">
    <source>
        <dbReference type="ARBA" id="ARBA00023329"/>
    </source>
</evidence>
<evidence type="ECO:0000256" key="8">
    <source>
        <dbReference type="ARBA" id="ARBA00023228"/>
    </source>
</evidence>
<dbReference type="Gene3D" id="1.10.10.750">
    <property type="entry name" value="Ypt/Rab-GAP domain of gyp1p, domain 1"/>
    <property type="match status" value="1"/>
</dbReference>
<evidence type="ECO:0000256" key="1">
    <source>
        <dbReference type="ARBA" id="ARBA00004514"/>
    </source>
</evidence>
<reference evidence="12 13" key="1">
    <citation type="journal article" date="2018" name="Sci. Rep.">
        <title>Comparative analysis of the Pocillopora damicornis genome highlights role of immune system in coral evolution.</title>
        <authorList>
            <person name="Cunning R."/>
            <person name="Bay R.A."/>
            <person name="Gillette P."/>
            <person name="Baker A.C."/>
            <person name="Traylor-Knowles N."/>
        </authorList>
    </citation>
    <scope>NUCLEOTIDE SEQUENCE [LARGE SCALE GENOMIC DNA]</scope>
    <source>
        <strain evidence="12">RSMAS</strain>
        <tissue evidence="12">Whole animal</tissue>
    </source>
</reference>